<evidence type="ECO:0000256" key="1">
    <source>
        <dbReference type="SAM" id="Phobius"/>
    </source>
</evidence>
<keyword evidence="1" id="KW-0472">Membrane</keyword>
<reference evidence="3" key="1">
    <citation type="journal article" date="2019" name="Int. J. Syst. Evol. Microbiol.">
        <title>The Global Catalogue of Microorganisms (GCM) 10K type strain sequencing project: providing services to taxonomists for standard genome sequencing and annotation.</title>
        <authorList>
            <consortium name="The Broad Institute Genomics Platform"/>
            <consortium name="The Broad Institute Genome Sequencing Center for Infectious Disease"/>
            <person name="Wu L."/>
            <person name="Ma J."/>
        </authorList>
    </citation>
    <scope>NUCLEOTIDE SEQUENCE [LARGE SCALE GENOMIC DNA]</scope>
    <source>
        <strain evidence="3">KCTC 42398</strain>
    </source>
</reference>
<keyword evidence="1" id="KW-1133">Transmembrane helix</keyword>
<sequence>MKEKIFNSIKKMKSNALNRNQIILTFMFLVVILLSLQNDGLFIKELALIGAIMFLATISSKSKNQDNSNW</sequence>
<keyword evidence="3" id="KW-1185">Reference proteome</keyword>
<name>A0ABW5TDE5_9FLAO</name>
<protein>
    <submittedName>
        <fullName evidence="2">Uncharacterized protein</fullName>
    </submittedName>
</protein>
<dbReference type="EMBL" id="JBHULY010000026">
    <property type="protein sequence ID" value="MFD2726834.1"/>
    <property type="molecule type" value="Genomic_DNA"/>
</dbReference>
<organism evidence="2 3">
    <name type="scientific">Hyunsoonleella rubra</name>
    <dbReference type="NCBI Taxonomy" id="1737062"/>
    <lineage>
        <taxon>Bacteria</taxon>
        <taxon>Pseudomonadati</taxon>
        <taxon>Bacteroidota</taxon>
        <taxon>Flavobacteriia</taxon>
        <taxon>Flavobacteriales</taxon>
        <taxon>Flavobacteriaceae</taxon>
    </lineage>
</organism>
<accession>A0ABW5TDE5</accession>
<keyword evidence="1" id="KW-0812">Transmembrane</keyword>
<dbReference type="Proteomes" id="UP001597476">
    <property type="component" value="Unassembled WGS sequence"/>
</dbReference>
<proteinExistence type="predicted"/>
<dbReference type="RefSeq" id="WP_380292152.1">
    <property type="nucleotide sequence ID" value="NZ_JBHULY010000026.1"/>
</dbReference>
<comment type="caution">
    <text evidence="2">The sequence shown here is derived from an EMBL/GenBank/DDBJ whole genome shotgun (WGS) entry which is preliminary data.</text>
</comment>
<feature type="transmembrane region" description="Helical" evidence="1">
    <location>
        <begin position="20"/>
        <end position="36"/>
    </location>
</feature>
<gene>
    <name evidence="2" type="ORF">ACFSR8_11470</name>
</gene>
<evidence type="ECO:0000313" key="2">
    <source>
        <dbReference type="EMBL" id="MFD2726834.1"/>
    </source>
</evidence>
<evidence type="ECO:0000313" key="3">
    <source>
        <dbReference type="Proteomes" id="UP001597476"/>
    </source>
</evidence>